<dbReference type="KEGG" id="crz:D1345_19225"/>
<dbReference type="AlphaFoldDB" id="A0AAD0RVL9"/>
<name>A0AAD0RVL9_9NEIS</name>
<dbReference type="Gene3D" id="3.40.50.2000">
    <property type="entry name" value="Glycogen Phosphorylase B"/>
    <property type="match status" value="2"/>
</dbReference>
<dbReference type="Pfam" id="PF13439">
    <property type="entry name" value="Glyco_transf_4"/>
    <property type="match status" value="1"/>
</dbReference>
<accession>A0AAD0RVL9</accession>
<evidence type="ECO:0000259" key="1">
    <source>
        <dbReference type="Pfam" id="PF13439"/>
    </source>
</evidence>
<dbReference type="GO" id="GO:0016757">
    <property type="term" value="F:glycosyltransferase activity"/>
    <property type="evidence" value="ECO:0007669"/>
    <property type="project" value="UniProtKB-ARBA"/>
</dbReference>
<gene>
    <name evidence="2" type="ORF">D1345_19225</name>
</gene>
<feature type="domain" description="Glycosyltransferase subfamily 4-like N-terminal" evidence="1">
    <location>
        <begin position="43"/>
        <end position="237"/>
    </location>
</feature>
<sequence>MADHQFWMLDGCFWCKNMNVLIISNYFSPQESVGAQRPNAMCRYFSEEGDRVFVISTPKGTGALRAELGGGDVSVYSVGYWGSVQKIDLVDGRFDVKKNVKKNKLLSVLKGTHRRLKKNIFCNFLDPRSLWVPSAVRVARRLIMQFGIDLIISSSPAYPVHLVASRLKREFPKVFWSADYRDLWSGNPFFTGIDLFKNLEIKNEIACLRHADVITTVSHALADYLSQLHGKEAVVYTNGYESRDVKEKSESCVTSSGLPRKLVYTGAYIDHLYDIRPFLKALEMVSAHVKQSQLQVIFIGDNDAIKEKARQYPVAFSYIQFLGQVNREDALEAQVGADLLLFFGAQENGGKAIKGVVSGKIFEYMISRTEIMAIGTSSDMEVGKIIQELQAGACYENDSDLIAKRIFDLVRDGKKECHIDPLLLSSFRRDVITKKMRQDLISRMRDRDKVV</sequence>
<proteinExistence type="predicted"/>
<evidence type="ECO:0000313" key="2">
    <source>
        <dbReference type="EMBL" id="AXT48165.1"/>
    </source>
</evidence>
<dbReference type="Proteomes" id="UP000259465">
    <property type="component" value="Chromosome"/>
</dbReference>
<organism evidence="2 3">
    <name type="scientific">Chromobacterium rhizoryzae</name>
    <dbReference type="NCBI Taxonomy" id="1778675"/>
    <lineage>
        <taxon>Bacteria</taxon>
        <taxon>Pseudomonadati</taxon>
        <taxon>Pseudomonadota</taxon>
        <taxon>Betaproteobacteria</taxon>
        <taxon>Neisseriales</taxon>
        <taxon>Chromobacteriaceae</taxon>
        <taxon>Chromobacterium</taxon>
    </lineage>
</organism>
<dbReference type="SUPFAM" id="SSF53756">
    <property type="entry name" value="UDP-Glycosyltransferase/glycogen phosphorylase"/>
    <property type="match status" value="1"/>
</dbReference>
<protein>
    <recommendedName>
        <fullName evidence="1">Glycosyltransferase subfamily 4-like N-terminal domain-containing protein</fullName>
    </recommendedName>
</protein>
<keyword evidence="3" id="KW-1185">Reference proteome</keyword>
<evidence type="ECO:0000313" key="3">
    <source>
        <dbReference type="Proteomes" id="UP000259465"/>
    </source>
</evidence>
<dbReference type="EMBL" id="CP031968">
    <property type="protein sequence ID" value="AXT48165.1"/>
    <property type="molecule type" value="Genomic_DNA"/>
</dbReference>
<dbReference type="InterPro" id="IPR028098">
    <property type="entry name" value="Glyco_trans_4-like_N"/>
</dbReference>
<reference evidence="2 3" key="1">
    <citation type="submission" date="2018-08" db="EMBL/GenBank/DDBJ databases">
        <title>Complete genome sequence of JP2-74.</title>
        <authorList>
            <person name="Wu L."/>
        </authorList>
    </citation>
    <scope>NUCLEOTIDE SEQUENCE [LARGE SCALE GENOMIC DNA]</scope>
    <source>
        <strain evidence="2 3">JP2-74</strain>
    </source>
</reference>